<sequence length="102" mass="11250">MAEFEKRLACVIAADGSIARGYMIESCELVGANEYVITWKVPLQKEAKTNFSCVIGSVAHEDVEPGFCTVGLLADPLKMRVRTYDVTGKPAKRPFHLAAFRD</sequence>
<accession>A0A512NKZ4</accession>
<dbReference type="EMBL" id="BKAJ01000135">
    <property type="protein sequence ID" value="GEP59630.1"/>
    <property type="molecule type" value="Genomic_DNA"/>
</dbReference>
<comment type="caution">
    <text evidence="1">The sequence shown here is derived from an EMBL/GenBank/DDBJ whole genome shotgun (WGS) entry which is preliminary data.</text>
</comment>
<gene>
    <name evidence="1" type="ORF">RSO01_67960</name>
</gene>
<organism evidence="1 2">
    <name type="scientific">Reyranella soli</name>
    <dbReference type="NCBI Taxonomy" id="1230389"/>
    <lineage>
        <taxon>Bacteria</taxon>
        <taxon>Pseudomonadati</taxon>
        <taxon>Pseudomonadota</taxon>
        <taxon>Alphaproteobacteria</taxon>
        <taxon>Hyphomicrobiales</taxon>
        <taxon>Reyranellaceae</taxon>
        <taxon>Reyranella</taxon>
    </lineage>
</organism>
<dbReference type="AlphaFoldDB" id="A0A512NKZ4"/>
<dbReference type="OrthoDB" id="3533678at2"/>
<name>A0A512NKZ4_9HYPH</name>
<evidence type="ECO:0000313" key="1">
    <source>
        <dbReference type="EMBL" id="GEP59630.1"/>
    </source>
</evidence>
<dbReference type="RefSeq" id="WP_147155006.1">
    <property type="nucleotide sequence ID" value="NZ_BKAJ01000135.1"/>
</dbReference>
<reference evidence="1 2" key="1">
    <citation type="submission" date="2019-07" db="EMBL/GenBank/DDBJ databases">
        <title>Whole genome shotgun sequence of Reyranella soli NBRC 108950.</title>
        <authorList>
            <person name="Hosoyama A."/>
            <person name="Uohara A."/>
            <person name="Ohji S."/>
            <person name="Ichikawa N."/>
        </authorList>
    </citation>
    <scope>NUCLEOTIDE SEQUENCE [LARGE SCALE GENOMIC DNA]</scope>
    <source>
        <strain evidence="1 2">NBRC 108950</strain>
    </source>
</reference>
<evidence type="ECO:0000313" key="2">
    <source>
        <dbReference type="Proteomes" id="UP000321058"/>
    </source>
</evidence>
<protein>
    <submittedName>
        <fullName evidence="1">Uncharacterized protein</fullName>
    </submittedName>
</protein>
<dbReference type="Proteomes" id="UP000321058">
    <property type="component" value="Unassembled WGS sequence"/>
</dbReference>
<proteinExistence type="predicted"/>
<keyword evidence="2" id="KW-1185">Reference proteome</keyword>